<comment type="similarity">
    <text evidence="1 6">Belongs to the cytochrome P450 family.</text>
</comment>
<keyword evidence="3 6" id="KW-0560">Oxidoreductase</keyword>
<comment type="caution">
    <text evidence="7">The sequence shown here is derived from an EMBL/GenBank/DDBJ whole genome shotgun (WGS) entry which is preliminary data.</text>
</comment>
<dbReference type="InterPro" id="IPR050364">
    <property type="entry name" value="Cytochrome_P450_fung"/>
</dbReference>
<dbReference type="InterPro" id="IPR036396">
    <property type="entry name" value="Cyt_P450_sf"/>
</dbReference>
<organism evidence="7 8">
    <name type="scientific">Colletotrichum tabaci</name>
    <dbReference type="NCBI Taxonomy" id="1209068"/>
    <lineage>
        <taxon>Eukaryota</taxon>
        <taxon>Fungi</taxon>
        <taxon>Dikarya</taxon>
        <taxon>Ascomycota</taxon>
        <taxon>Pezizomycotina</taxon>
        <taxon>Sordariomycetes</taxon>
        <taxon>Hypocreomycetidae</taxon>
        <taxon>Glomerellales</taxon>
        <taxon>Glomerellaceae</taxon>
        <taxon>Colletotrichum</taxon>
        <taxon>Colletotrichum destructivum species complex</taxon>
    </lineage>
</organism>
<evidence type="ECO:0000313" key="8">
    <source>
        <dbReference type="Proteomes" id="UP001327957"/>
    </source>
</evidence>
<dbReference type="GO" id="GO:0004497">
    <property type="term" value="F:monooxygenase activity"/>
    <property type="evidence" value="ECO:0007669"/>
    <property type="project" value="UniProtKB-KW"/>
</dbReference>
<keyword evidence="5 6" id="KW-0349">Heme</keyword>
<dbReference type="PROSITE" id="PS00086">
    <property type="entry name" value="CYTOCHROME_P450"/>
    <property type="match status" value="1"/>
</dbReference>
<dbReference type="GO" id="GO:0005506">
    <property type="term" value="F:iron ion binding"/>
    <property type="evidence" value="ECO:0007669"/>
    <property type="project" value="InterPro"/>
</dbReference>
<dbReference type="EMBL" id="JASAOK010000047">
    <property type="protein sequence ID" value="KAK6209721.1"/>
    <property type="molecule type" value="Genomic_DNA"/>
</dbReference>
<keyword evidence="2 5" id="KW-0479">Metal-binding</keyword>
<dbReference type="Gene3D" id="1.10.630.10">
    <property type="entry name" value="Cytochrome P450"/>
    <property type="match status" value="1"/>
</dbReference>
<sequence length="273" mass="29677">MDEVRRKVADGLAPACFAKYLIQEQAALGMTDLEIAYTAGSPFGAGVETSAGSLASFFLACVKFGPRFIPKAQEELDRVVGGDRLPTFQDLDGLAYVRAIASETLRWRPVAVLGGTPHASTADHVYKGMFIPKGSTVIAPLWSIHLNETDFPEPHEFRPERFTEQREYPGTFGHSAFGWGRRVCPGMHLGSASVALNIARVLWGFAVGPAKDEKGRDVDVDIFAYSDGFNSSPLPFPCSITPRSPRHAEVIGEEHERALEELRESSVGPGKAS</sequence>
<dbReference type="InterPro" id="IPR001128">
    <property type="entry name" value="Cyt_P450"/>
</dbReference>
<evidence type="ECO:0000256" key="1">
    <source>
        <dbReference type="ARBA" id="ARBA00010617"/>
    </source>
</evidence>
<dbReference type="AlphaFoldDB" id="A0AAV9SZS5"/>
<keyword evidence="6" id="KW-0503">Monooxygenase</keyword>
<feature type="binding site" description="axial binding residue" evidence="5">
    <location>
        <position position="184"/>
    </location>
    <ligand>
        <name>heme</name>
        <dbReference type="ChEBI" id="CHEBI:30413"/>
    </ligand>
    <ligandPart>
        <name>Fe</name>
        <dbReference type="ChEBI" id="CHEBI:18248"/>
    </ligandPart>
</feature>
<dbReference type="SUPFAM" id="SSF48264">
    <property type="entry name" value="Cytochrome P450"/>
    <property type="match status" value="1"/>
</dbReference>
<dbReference type="PANTHER" id="PTHR46300">
    <property type="entry name" value="P450, PUTATIVE (EUROFUNG)-RELATED-RELATED"/>
    <property type="match status" value="1"/>
</dbReference>
<evidence type="ECO:0000256" key="3">
    <source>
        <dbReference type="ARBA" id="ARBA00023002"/>
    </source>
</evidence>
<dbReference type="InterPro" id="IPR002401">
    <property type="entry name" value="Cyt_P450_E_grp-I"/>
</dbReference>
<dbReference type="Proteomes" id="UP001327957">
    <property type="component" value="Unassembled WGS sequence"/>
</dbReference>
<evidence type="ECO:0000256" key="6">
    <source>
        <dbReference type="RuleBase" id="RU000461"/>
    </source>
</evidence>
<evidence type="ECO:0000256" key="5">
    <source>
        <dbReference type="PIRSR" id="PIRSR602401-1"/>
    </source>
</evidence>
<dbReference type="GO" id="GO:0016705">
    <property type="term" value="F:oxidoreductase activity, acting on paired donors, with incorporation or reduction of molecular oxygen"/>
    <property type="evidence" value="ECO:0007669"/>
    <property type="project" value="InterPro"/>
</dbReference>
<dbReference type="InterPro" id="IPR017972">
    <property type="entry name" value="Cyt_P450_CS"/>
</dbReference>
<evidence type="ECO:0000256" key="2">
    <source>
        <dbReference type="ARBA" id="ARBA00022723"/>
    </source>
</evidence>
<evidence type="ECO:0000256" key="4">
    <source>
        <dbReference type="ARBA" id="ARBA00023004"/>
    </source>
</evidence>
<comment type="cofactor">
    <cofactor evidence="5">
        <name>heme</name>
        <dbReference type="ChEBI" id="CHEBI:30413"/>
    </cofactor>
</comment>
<dbReference type="GO" id="GO:0020037">
    <property type="term" value="F:heme binding"/>
    <property type="evidence" value="ECO:0007669"/>
    <property type="project" value="InterPro"/>
</dbReference>
<gene>
    <name evidence="7" type="ORF">QIS74_11305</name>
</gene>
<dbReference type="PRINTS" id="PR00385">
    <property type="entry name" value="P450"/>
</dbReference>
<dbReference type="Pfam" id="PF00067">
    <property type="entry name" value="p450"/>
    <property type="match status" value="1"/>
</dbReference>
<keyword evidence="4 5" id="KW-0408">Iron</keyword>
<proteinExistence type="inferred from homology"/>
<dbReference type="PANTHER" id="PTHR46300:SF4">
    <property type="entry name" value="CYTOCHROME P450 98A3"/>
    <property type="match status" value="1"/>
</dbReference>
<keyword evidence="8" id="KW-1185">Reference proteome</keyword>
<reference evidence="7 8" key="1">
    <citation type="submission" date="2023-04" db="EMBL/GenBank/DDBJ databases">
        <title>Colletotrichum tabacum stain YC1 causing leaf anthracnose on Nicotiana tabacum(L.) cv.</title>
        <authorList>
            <person name="Ji Z."/>
            <person name="Wang M."/>
            <person name="Zhang J."/>
            <person name="Wang N."/>
            <person name="Zhou Z."/>
        </authorList>
    </citation>
    <scope>NUCLEOTIDE SEQUENCE [LARGE SCALE GENOMIC DNA]</scope>
    <source>
        <strain evidence="7 8">YC1</strain>
    </source>
</reference>
<name>A0AAV9SZS5_9PEZI</name>
<protein>
    <submittedName>
        <fullName evidence="7">Cytochrome P450</fullName>
    </submittedName>
</protein>
<dbReference type="PRINTS" id="PR00463">
    <property type="entry name" value="EP450I"/>
</dbReference>
<accession>A0AAV9SZS5</accession>
<evidence type="ECO:0000313" key="7">
    <source>
        <dbReference type="EMBL" id="KAK6209721.1"/>
    </source>
</evidence>